<proteinExistence type="predicted"/>
<dbReference type="AlphaFoldDB" id="A0A0Q0U3C9"/>
<organism evidence="3 4">
    <name type="scientific">Corynebacterium lowii</name>
    <dbReference type="NCBI Taxonomy" id="1544413"/>
    <lineage>
        <taxon>Bacteria</taxon>
        <taxon>Bacillati</taxon>
        <taxon>Actinomycetota</taxon>
        <taxon>Actinomycetes</taxon>
        <taxon>Mycobacteriales</taxon>
        <taxon>Corynebacteriaceae</taxon>
        <taxon>Corynebacterium</taxon>
    </lineage>
</organism>
<evidence type="ECO:0000256" key="2">
    <source>
        <dbReference type="SAM" id="SignalP"/>
    </source>
</evidence>
<dbReference type="Proteomes" id="UP000050488">
    <property type="component" value="Unassembled WGS sequence"/>
</dbReference>
<accession>A0A0Q0U3C9</accession>
<feature type="chain" id="PRO_5006184448" evidence="2">
    <location>
        <begin position="24"/>
        <end position="140"/>
    </location>
</feature>
<dbReference type="STRING" id="1544413.Clow_01304"/>
<dbReference type="PATRIC" id="fig|1544413.3.peg.1311"/>
<comment type="caution">
    <text evidence="3">The sequence shown here is derived from an EMBL/GenBank/DDBJ whole genome shotgun (WGS) entry which is preliminary data.</text>
</comment>
<name>A0A0Q0U3C9_9CORY</name>
<evidence type="ECO:0000313" key="3">
    <source>
        <dbReference type="EMBL" id="KQB86384.1"/>
    </source>
</evidence>
<dbReference type="EMBL" id="LKEV01000003">
    <property type="protein sequence ID" value="KQB86384.1"/>
    <property type="molecule type" value="Genomic_DNA"/>
</dbReference>
<keyword evidence="2" id="KW-0732">Signal</keyword>
<dbReference type="RefSeq" id="WP_055177861.1">
    <property type="nucleotide sequence ID" value="NZ_JAUSQY010000001.1"/>
</dbReference>
<dbReference type="OrthoDB" id="4412591at2"/>
<evidence type="ECO:0000313" key="4">
    <source>
        <dbReference type="Proteomes" id="UP000050488"/>
    </source>
</evidence>
<keyword evidence="4" id="KW-1185">Reference proteome</keyword>
<protein>
    <submittedName>
        <fullName evidence="3">Uncharacterized protein</fullName>
    </submittedName>
</protein>
<gene>
    <name evidence="3" type="ORF">Clow_01304</name>
</gene>
<reference evidence="3 4" key="1">
    <citation type="submission" date="2015-10" db="EMBL/GenBank/DDBJ databases">
        <title>Corynebacteirum lowii and Corynebacterium oculi species nova, derived from human clinical disease and and emended description of Corynebacterium mastiditis.</title>
        <authorList>
            <person name="Bernard K."/>
            <person name="Pacheco A.L."/>
            <person name="Mcdougall C."/>
            <person name="Burtx T."/>
            <person name="Weibe D."/>
            <person name="Tyler S."/>
            <person name="Olson A.B."/>
            <person name="Cnockaert M."/>
            <person name="Eguchi H."/>
            <person name="Kuwahara T."/>
            <person name="Nakayama-Imaohji H."/>
            <person name="Boudewijins M."/>
            <person name="Van Hoecke F."/>
            <person name="Bernier A.-M."/>
            <person name="Vandamme P."/>
        </authorList>
    </citation>
    <scope>NUCLEOTIDE SEQUENCE [LARGE SCALE GENOMIC DNA]</scope>
    <source>
        <strain evidence="3 4">NML 130206</strain>
    </source>
</reference>
<sequence>MIGTLLSSALAGLLSLSPFLSPADHIPGIDGGYIGSEGSNSVSADENAPQNGDQEDVDPGFFIHGGELAVKRAIFEEEQTAGHKLVSVEFIGNDSAILQQAESFNHDTDSEALDRILDVLKINGYTHVSMLAVPPVIEGE</sequence>
<feature type="signal peptide" evidence="2">
    <location>
        <begin position="1"/>
        <end position="23"/>
    </location>
</feature>
<feature type="region of interest" description="Disordered" evidence="1">
    <location>
        <begin position="37"/>
        <end position="58"/>
    </location>
</feature>
<feature type="compositionally biased region" description="Polar residues" evidence="1">
    <location>
        <begin position="37"/>
        <end position="52"/>
    </location>
</feature>
<evidence type="ECO:0000256" key="1">
    <source>
        <dbReference type="SAM" id="MobiDB-lite"/>
    </source>
</evidence>